<dbReference type="PROSITE" id="PS51186">
    <property type="entry name" value="GNAT"/>
    <property type="match status" value="1"/>
</dbReference>
<dbReference type="OrthoDB" id="9811523at2"/>
<dbReference type="AlphaFoldDB" id="A0A0J7I0X6"/>
<feature type="domain" description="N-acetyltransferase" evidence="1">
    <location>
        <begin position="27"/>
        <end position="177"/>
    </location>
</feature>
<comment type="caution">
    <text evidence="2">The sequence shown here is derived from an EMBL/GenBank/DDBJ whole genome shotgun (WGS) entry which is preliminary data.</text>
</comment>
<dbReference type="Pfam" id="PF13302">
    <property type="entry name" value="Acetyltransf_3"/>
    <property type="match status" value="1"/>
</dbReference>
<dbReference type="PANTHER" id="PTHR43792:SF13">
    <property type="entry name" value="ACETYLTRANSFERASE"/>
    <property type="match status" value="1"/>
</dbReference>
<dbReference type="RefSeq" id="WP_048508521.1">
    <property type="nucleotide sequence ID" value="NZ_LFND01000007.1"/>
</dbReference>
<dbReference type="GO" id="GO:0016747">
    <property type="term" value="F:acyltransferase activity, transferring groups other than amino-acyl groups"/>
    <property type="evidence" value="ECO:0007669"/>
    <property type="project" value="InterPro"/>
</dbReference>
<protein>
    <recommendedName>
        <fullName evidence="1">N-acetyltransferase domain-containing protein</fullName>
    </recommendedName>
</protein>
<reference evidence="2 3" key="1">
    <citation type="journal article" date="2013" name="Int. J. Syst. Evol. Microbiol.">
        <title>Chryseobacterium angstadtii sp. nov., isolated from a newt tank.</title>
        <authorList>
            <person name="Kirk K.E."/>
            <person name="Hoffman J.A."/>
            <person name="Smith K.A."/>
            <person name="Strahan B.L."/>
            <person name="Failor K.C."/>
            <person name="Krebs J.E."/>
            <person name="Gale A.N."/>
            <person name="Do T.D."/>
            <person name="Sontag T.C."/>
            <person name="Batties A.M."/>
            <person name="Mistiszyn K."/>
            <person name="Newman J.D."/>
        </authorList>
    </citation>
    <scope>NUCLEOTIDE SEQUENCE [LARGE SCALE GENOMIC DNA]</scope>
    <source>
        <strain evidence="2 3">KM</strain>
    </source>
</reference>
<dbReference type="InterPro" id="IPR016181">
    <property type="entry name" value="Acyl_CoA_acyltransferase"/>
</dbReference>
<evidence type="ECO:0000313" key="3">
    <source>
        <dbReference type="Proteomes" id="UP000036261"/>
    </source>
</evidence>
<dbReference type="PATRIC" id="fig|558151.6.peg.4298"/>
<dbReference type="InterPro" id="IPR051531">
    <property type="entry name" value="N-acetyltransferase"/>
</dbReference>
<proteinExistence type="predicted"/>
<accession>A0A0J7I0X6</accession>
<name>A0A0J7I0X6_9FLAO</name>
<dbReference type="Proteomes" id="UP000036261">
    <property type="component" value="Unassembled WGS sequence"/>
</dbReference>
<dbReference type="Gene3D" id="3.40.630.30">
    <property type="match status" value="1"/>
</dbReference>
<dbReference type="STRING" id="558151.ACM46_20460"/>
<gene>
    <name evidence="2" type="ORF">ACM46_20460</name>
</gene>
<evidence type="ECO:0000313" key="2">
    <source>
        <dbReference type="EMBL" id="KMQ59466.1"/>
    </source>
</evidence>
<dbReference type="InterPro" id="IPR000182">
    <property type="entry name" value="GNAT_dom"/>
</dbReference>
<keyword evidence="3" id="KW-1185">Reference proteome</keyword>
<sequence length="177" mass="20420">MKINTLSIDRLTTERLILIPLTIKMCENILNHDFSDWPALGLKKEKRWPDSDFIEIIPKIINNLSLAEGPTGFESWLIIRKDTLEVIGDAGFKGYNFNEKNADIGYGIISEERRKGFAEEAVKELIRWAFSTGIVDEITARCLLDNVNSINFLKKLNFTEIKQDAEMKYWTLQNHLV</sequence>
<dbReference type="EMBL" id="LFND01000007">
    <property type="protein sequence ID" value="KMQ59466.1"/>
    <property type="molecule type" value="Genomic_DNA"/>
</dbReference>
<organism evidence="2 3">
    <name type="scientific">Chryseobacterium angstadtii</name>
    <dbReference type="NCBI Taxonomy" id="558151"/>
    <lineage>
        <taxon>Bacteria</taxon>
        <taxon>Pseudomonadati</taxon>
        <taxon>Bacteroidota</taxon>
        <taxon>Flavobacteriia</taxon>
        <taxon>Flavobacteriales</taxon>
        <taxon>Weeksellaceae</taxon>
        <taxon>Chryseobacterium group</taxon>
        <taxon>Chryseobacterium</taxon>
    </lineage>
</organism>
<dbReference type="PANTHER" id="PTHR43792">
    <property type="entry name" value="GNAT FAMILY, PUTATIVE (AFU_ORTHOLOGUE AFUA_3G00765)-RELATED-RELATED"/>
    <property type="match status" value="1"/>
</dbReference>
<dbReference type="SUPFAM" id="SSF55729">
    <property type="entry name" value="Acyl-CoA N-acyltransferases (Nat)"/>
    <property type="match status" value="1"/>
</dbReference>
<evidence type="ECO:0000259" key="1">
    <source>
        <dbReference type="PROSITE" id="PS51186"/>
    </source>
</evidence>